<sequence length="291" mass="33118">MTPEYRIDAEERITLYLKGNDVTNIKYMQVEQTYRDLGSEIHVWNVKTKNGNWWVVEGEGAPMNLYTQDEFYFSSDEAYSFHMGITQRLQARHHKEFKHIIDELPLDIDGIKSINRRLNLAAVDLNNVVGVENIQSIGLTCRESLIELAVALVDANPTILEENGLKAADFKGIAKVVISIYAKGNSNSNLRKYSRSMAEMAWDYSSSIVHSPNKNIPDAKICLLFTCATVSMFQNLYLKFLGFDAEQKCPECKSMDFNLQTTDDKRFTMLCNDCGHEEAVQLDSLSDQQKT</sequence>
<dbReference type="EMBL" id="JBHLXJ010000009">
    <property type="protein sequence ID" value="MFC0349865.1"/>
    <property type="molecule type" value="Genomic_DNA"/>
</dbReference>
<evidence type="ECO:0000313" key="1">
    <source>
        <dbReference type="EMBL" id="MFC0349865.1"/>
    </source>
</evidence>
<reference evidence="1 2" key="1">
    <citation type="submission" date="2024-09" db="EMBL/GenBank/DDBJ databases">
        <authorList>
            <person name="Sun Q."/>
            <person name="Mori K."/>
        </authorList>
    </citation>
    <scope>NUCLEOTIDE SEQUENCE [LARGE SCALE GENOMIC DNA]</scope>
    <source>
        <strain evidence="1 2">CCM 8677</strain>
    </source>
</reference>
<accession>A0ABV6IDG1</accession>
<dbReference type="RefSeq" id="WP_390211685.1">
    <property type="nucleotide sequence ID" value="NZ_JBHLXJ010000009.1"/>
</dbReference>
<proteinExistence type="predicted"/>
<name>A0ABV6IDG1_9BURK</name>
<evidence type="ECO:0000313" key="2">
    <source>
        <dbReference type="Proteomes" id="UP001589844"/>
    </source>
</evidence>
<comment type="caution">
    <text evidence="1">The sequence shown here is derived from an EMBL/GenBank/DDBJ whole genome shotgun (WGS) entry which is preliminary data.</text>
</comment>
<organism evidence="1 2">
    <name type="scientific">Undibacterium danionis</name>
    <dbReference type="NCBI Taxonomy" id="1812100"/>
    <lineage>
        <taxon>Bacteria</taxon>
        <taxon>Pseudomonadati</taxon>
        <taxon>Pseudomonadota</taxon>
        <taxon>Betaproteobacteria</taxon>
        <taxon>Burkholderiales</taxon>
        <taxon>Oxalobacteraceae</taxon>
        <taxon>Undibacterium</taxon>
    </lineage>
</organism>
<protein>
    <submittedName>
        <fullName evidence="1">Uncharacterized protein</fullName>
    </submittedName>
</protein>
<gene>
    <name evidence="1" type="ORF">ACFFJH_08605</name>
</gene>
<keyword evidence="2" id="KW-1185">Reference proteome</keyword>
<dbReference type="Proteomes" id="UP001589844">
    <property type="component" value="Unassembled WGS sequence"/>
</dbReference>